<dbReference type="GO" id="GO:0005840">
    <property type="term" value="C:ribosome"/>
    <property type="evidence" value="ECO:0007669"/>
    <property type="project" value="UniProtKB-KW"/>
</dbReference>
<reference evidence="8" key="1">
    <citation type="journal article" date="2017" name="Proc. Natl. Acad. Sci. U.S.A.">
        <title>Simulation of Deepwater Horizon oil plume reveals substrate specialization within a complex community of hydrocarbon-degraders.</title>
        <authorList>
            <person name="Hu P."/>
            <person name="Dubinsky E.A."/>
            <person name="Probst A.J."/>
            <person name="Wang J."/>
            <person name="Sieber C.M.K."/>
            <person name="Tom L.M."/>
            <person name="Gardinali P."/>
            <person name="Banfield J.F."/>
            <person name="Atlas R.M."/>
            <person name="Andersen G.L."/>
        </authorList>
    </citation>
    <scope>NUCLEOTIDE SEQUENCE [LARGE SCALE GENOMIC DNA]</scope>
</reference>
<dbReference type="NCBIfam" id="NF004363">
    <property type="entry name" value="PRK05738.2-4"/>
    <property type="match status" value="1"/>
</dbReference>
<evidence type="ECO:0000256" key="3">
    <source>
        <dbReference type="ARBA" id="ARBA00022884"/>
    </source>
</evidence>
<proteinExistence type="inferred from homology"/>
<keyword evidence="2 6" id="KW-0699">rRNA-binding</keyword>
<evidence type="ECO:0000256" key="2">
    <source>
        <dbReference type="ARBA" id="ARBA00022730"/>
    </source>
</evidence>
<dbReference type="EMBL" id="MAAO01000015">
    <property type="protein sequence ID" value="OUR93766.1"/>
    <property type="molecule type" value="Genomic_DNA"/>
</dbReference>
<dbReference type="AlphaFoldDB" id="A0A1Y5F2V8"/>
<gene>
    <name evidence="6" type="primary">rplW</name>
    <name evidence="7" type="ORF">A9Q84_20100</name>
</gene>
<dbReference type="GO" id="GO:0006412">
    <property type="term" value="P:translation"/>
    <property type="evidence" value="ECO:0007669"/>
    <property type="project" value="UniProtKB-UniRule"/>
</dbReference>
<evidence type="ECO:0000313" key="7">
    <source>
        <dbReference type="EMBL" id="OUR93766.1"/>
    </source>
</evidence>
<organism evidence="7 8">
    <name type="scientific">Halobacteriovorax marinus</name>
    <dbReference type="NCBI Taxonomy" id="97084"/>
    <lineage>
        <taxon>Bacteria</taxon>
        <taxon>Pseudomonadati</taxon>
        <taxon>Bdellovibrionota</taxon>
        <taxon>Bacteriovoracia</taxon>
        <taxon>Bacteriovoracales</taxon>
        <taxon>Halobacteriovoraceae</taxon>
        <taxon>Halobacteriovorax</taxon>
    </lineage>
</organism>
<evidence type="ECO:0000313" key="8">
    <source>
        <dbReference type="Proteomes" id="UP000196531"/>
    </source>
</evidence>
<name>A0A1Y5F2V8_9BACT</name>
<dbReference type="GO" id="GO:0003735">
    <property type="term" value="F:structural constituent of ribosome"/>
    <property type="evidence" value="ECO:0007669"/>
    <property type="project" value="InterPro"/>
</dbReference>
<dbReference type="PANTHER" id="PTHR11620">
    <property type="entry name" value="60S RIBOSOMAL PROTEIN L23A"/>
    <property type="match status" value="1"/>
</dbReference>
<comment type="caution">
    <text evidence="7">The sequence shown here is derived from an EMBL/GenBank/DDBJ whole genome shotgun (WGS) entry which is preliminary data.</text>
</comment>
<dbReference type="GO" id="GO:0019843">
    <property type="term" value="F:rRNA binding"/>
    <property type="evidence" value="ECO:0007669"/>
    <property type="project" value="UniProtKB-UniRule"/>
</dbReference>
<evidence type="ECO:0000256" key="6">
    <source>
        <dbReference type="HAMAP-Rule" id="MF_01369"/>
    </source>
</evidence>
<sequence length="96" mass="10761">MAHLENVLIKPLITEKAAVATEKYNRFGFVVDLKSNKNQIKEAVEKLYDVKVLSVKTNITPGKVKRVGKAIKKTGKVKKAYIELGEGQKIEFFKGI</sequence>
<dbReference type="HAMAP" id="MF_01369_B">
    <property type="entry name" value="Ribosomal_uL23_B"/>
    <property type="match status" value="1"/>
</dbReference>
<dbReference type="SUPFAM" id="SSF54189">
    <property type="entry name" value="Ribosomal proteins S24e, L23 and L15e"/>
    <property type="match status" value="1"/>
</dbReference>
<dbReference type="Proteomes" id="UP000196531">
    <property type="component" value="Unassembled WGS sequence"/>
</dbReference>
<comment type="subunit">
    <text evidence="6">Part of the 50S ribosomal subunit. Contacts protein L29, and trigger factor when it is bound to the ribosome.</text>
</comment>
<keyword evidence="5 6" id="KW-0687">Ribonucleoprotein</keyword>
<dbReference type="Pfam" id="PF00276">
    <property type="entry name" value="Ribosomal_L23"/>
    <property type="match status" value="1"/>
</dbReference>
<comment type="function">
    <text evidence="6">One of the early assembly proteins it binds 23S rRNA. One of the proteins that surrounds the polypeptide exit tunnel on the outside of the ribosome. Forms the main docking site for trigger factor binding to the ribosome.</text>
</comment>
<comment type="similarity">
    <text evidence="1 6">Belongs to the universal ribosomal protein uL23 family.</text>
</comment>
<evidence type="ECO:0000256" key="1">
    <source>
        <dbReference type="ARBA" id="ARBA00006700"/>
    </source>
</evidence>
<dbReference type="InterPro" id="IPR013025">
    <property type="entry name" value="Ribosomal_uL23-like"/>
</dbReference>
<protein>
    <recommendedName>
        <fullName evidence="6">Large ribosomal subunit protein uL23</fullName>
    </recommendedName>
</protein>
<dbReference type="InterPro" id="IPR012678">
    <property type="entry name" value="Ribosomal_uL23/eL15/eS24_sf"/>
</dbReference>
<accession>A0A1Y5F2V8</accession>
<evidence type="ECO:0000256" key="5">
    <source>
        <dbReference type="ARBA" id="ARBA00023274"/>
    </source>
</evidence>
<dbReference type="GO" id="GO:1990904">
    <property type="term" value="C:ribonucleoprotein complex"/>
    <property type="evidence" value="ECO:0007669"/>
    <property type="project" value="UniProtKB-KW"/>
</dbReference>
<dbReference type="Gene3D" id="3.30.70.330">
    <property type="match status" value="1"/>
</dbReference>
<keyword evidence="4 6" id="KW-0689">Ribosomal protein</keyword>
<dbReference type="FunFam" id="3.30.70.330:FF:000001">
    <property type="entry name" value="50S ribosomal protein L23"/>
    <property type="match status" value="1"/>
</dbReference>
<keyword evidence="3 6" id="KW-0694">RNA-binding</keyword>
<dbReference type="InterPro" id="IPR012677">
    <property type="entry name" value="Nucleotide-bd_a/b_plait_sf"/>
</dbReference>
<evidence type="ECO:0000256" key="4">
    <source>
        <dbReference type="ARBA" id="ARBA00022980"/>
    </source>
</evidence>